<reference evidence="5" key="1">
    <citation type="journal article" date="2015" name="PLoS Genet.">
        <title>Genome Sequence and Transcriptome Analyses of Chrysochromulina tobin: Metabolic Tools for Enhanced Algal Fitness in the Prominent Order Prymnesiales (Haptophyceae).</title>
        <authorList>
            <person name="Hovde B.T."/>
            <person name="Deodato C.R."/>
            <person name="Hunsperger H.M."/>
            <person name="Ryken S.A."/>
            <person name="Yost W."/>
            <person name="Jha R.K."/>
            <person name="Patterson J."/>
            <person name="Monnat R.J. Jr."/>
            <person name="Barlow S.B."/>
            <person name="Starkenburg S.R."/>
            <person name="Cattolico R.A."/>
        </authorList>
    </citation>
    <scope>NUCLEOTIDE SEQUENCE</scope>
    <source>
        <strain evidence="5">CCMP291</strain>
    </source>
</reference>
<evidence type="ECO:0000313" key="5">
    <source>
        <dbReference type="Proteomes" id="UP000037460"/>
    </source>
</evidence>
<evidence type="ECO:0000256" key="2">
    <source>
        <dbReference type="ARBA" id="ARBA00022658"/>
    </source>
</evidence>
<dbReference type="Pfam" id="PF10165">
    <property type="entry name" value="Ric8"/>
    <property type="match status" value="1"/>
</dbReference>
<dbReference type="EMBL" id="JWZX01002879">
    <property type="protein sequence ID" value="KOO26235.1"/>
    <property type="molecule type" value="Genomic_DNA"/>
</dbReference>
<comment type="similarity">
    <text evidence="1">Belongs to the synembryn family.</text>
</comment>
<name>A0A0M0JIC1_9EUKA</name>
<comment type="caution">
    <text evidence="4">The sequence shown here is derived from an EMBL/GenBank/DDBJ whole genome shotgun (WGS) entry which is preliminary data.</text>
</comment>
<dbReference type="AlphaFoldDB" id="A0A0M0JIC1"/>
<evidence type="ECO:0000313" key="4">
    <source>
        <dbReference type="EMBL" id="KOO26235.1"/>
    </source>
</evidence>
<keyword evidence="2" id="KW-0344">Guanine-nucleotide releasing factor</keyword>
<evidence type="ECO:0000256" key="3">
    <source>
        <dbReference type="ARBA" id="ARBA00023186"/>
    </source>
</evidence>
<gene>
    <name evidence="4" type="ORF">Ctob_005998</name>
</gene>
<keyword evidence="3" id="KW-0143">Chaperone</keyword>
<dbReference type="GO" id="GO:0005085">
    <property type="term" value="F:guanyl-nucleotide exchange factor activity"/>
    <property type="evidence" value="ECO:0007669"/>
    <property type="project" value="UniProtKB-KW"/>
</dbReference>
<keyword evidence="5" id="KW-1185">Reference proteome</keyword>
<evidence type="ECO:0000256" key="1">
    <source>
        <dbReference type="ARBA" id="ARBA00009049"/>
    </source>
</evidence>
<sequence length="408" mass="42664">MKSIPVVVTLDDVKLKLTCTEALLQKALVDAVITPFLGAYNKKRNASVAAAQLSSVHVDGREVCDVSVKAADVFGGTEAPTVELSFGTAAPTPPPPAALPASDGAARECNDAVARLLELPAHAPVEAWAPPLHVLCIHSRDSCEAPGVADCLLVPRVVLYAAQRACVADEALLPAGGTVAASEAATLLNNLLKMDRARAGGALAGADSRAVPDIIALLSEAPKIALSRLRQFGQICFQLSLLPAVASGPYAEALTGAVRSALAWASVTVLSLDNTGSEGYAPVLLLLTLQKISATDAALCTAVRAALFPPDWLSFEFTKERDPYRPPCMEPNWDPNTPLPIGAPVHLRLVQRLTCTNHTLKTVVGDLLYTLSGEDAGELVRLVGLGSAAGWLSERGMFSAFQQTAQAS</sequence>
<dbReference type="InterPro" id="IPR019318">
    <property type="entry name" value="Gua_nucleotide_exch_fac_Ric8"/>
</dbReference>
<accession>A0A0M0JIC1</accession>
<proteinExistence type="inferred from homology"/>
<dbReference type="Proteomes" id="UP000037460">
    <property type="component" value="Unassembled WGS sequence"/>
</dbReference>
<protein>
    <submittedName>
        <fullName evidence="4">Uncharacterized protein</fullName>
    </submittedName>
</protein>
<organism evidence="4 5">
    <name type="scientific">Chrysochromulina tobinii</name>
    <dbReference type="NCBI Taxonomy" id="1460289"/>
    <lineage>
        <taxon>Eukaryota</taxon>
        <taxon>Haptista</taxon>
        <taxon>Haptophyta</taxon>
        <taxon>Prymnesiophyceae</taxon>
        <taxon>Prymnesiales</taxon>
        <taxon>Chrysochromulinaceae</taxon>
        <taxon>Chrysochromulina</taxon>
    </lineage>
</organism>